<organism evidence="3 4">
    <name type="scientific">Mycoplasmopsis cynos (strain C142)</name>
    <name type="common">Mycoplasma cynos</name>
    <dbReference type="NCBI Taxonomy" id="1246955"/>
    <lineage>
        <taxon>Bacteria</taxon>
        <taxon>Bacillati</taxon>
        <taxon>Mycoplasmatota</taxon>
        <taxon>Mycoplasmoidales</taxon>
        <taxon>Metamycoplasmataceae</taxon>
        <taxon>Mycoplasmopsis</taxon>
    </lineage>
</organism>
<feature type="transmembrane region" description="Helical" evidence="2">
    <location>
        <begin position="50"/>
        <end position="74"/>
    </location>
</feature>
<sequence length="78" mass="9303">MFMKKKEFGIDFVKFRKQEIEYAIQKAKLEEQLKEKSNSQKEIPFYKRELFFNITTSIFVFIIIIALLIGAWFIGTTS</sequence>
<dbReference type="EMBL" id="HF559394">
    <property type="protein sequence ID" value="CCP24184.1"/>
    <property type="molecule type" value="Genomic_DNA"/>
</dbReference>
<evidence type="ECO:0000256" key="2">
    <source>
        <dbReference type="SAM" id="Phobius"/>
    </source>
</evidence>
<dbReference type="STRING" id="1246955.MCYN_0452"/>
<keyword evidence="2" id="KW-0812">Transmembrane</keyword>
<evidence type="ECO:0000256" key="1">
    <source>
        <dbReference type="SAM" id="Coils"/>
    </source>
</evidence>
<accession>L0RUQ3</accession>
<keyword evidence="4" id="KW-1185">Reference proteome</keyword>
<feature type="coiled-coil region" evidence="1">
    <location>
        <begin position="22"/>
        <end position="49"/>
    </location>
</feature>
<protein>
    <submittedName>
        <fullName evidence="3">Uncharacterized protein</fullName>
    </submittedName>
</protein>
<evidence type="ECO:0000313" key="4">
    <source>
        <dbReference type="Proteomes" id="UP000010466"/>
    </source>
</evidence>
<reference evidence="4" key="1">
    <citation type="journal article" date="2013" name="Genome Announc.">
        <title>Complete genome sequence of Mycoplasma cynos strain C142.</title>
        <authorList>
            <person name="Walker C.A."/>
            <person name="Mannering S.A."/>
            <person name="Shields S."/>
            <person name="Blake D.P."/>
            <person name="Brownlie J."/>
        </authorList>
    </citation>
    <scope>NUCLEOTIDE SEQUENCE [LARGE SCALE GENOMIC DNA]</scope>
    <source>
        <strain evidence="4">C142</strain>
    </source>
</reference>
<keyword evidence="2" id="KW-0472">Membrane</keyword>
<dbReference type="KEGG" id="mcy:MCYN_0452"/>
<evidence type="ECO:0000313" key="3">
    <source>
        <dbReference type="EMBL" id="CCP24184.1"/>
    </source>
</evidence>
<dbReference type="PATRIC" id="fig|1246955.3.peg.407"/>
<proteinExistence type="predicted"/>
<dbReference type="HOGENOM" id="CLU_2650543_0_0_14"/>
<keyword evidence="2" id="KW-1133">Transmembrane helix</keyword>
<dbReference type="eggNOG" id="ENOG5030NSQ">
    <property type="taxonomic scope" value="Bacteria"/>
</dbReference>
<dbReference type="AlphaFoldDB" id="L0RUQ3"/>
<keyword evidence="1" id="KW-0175">Coiled coil</keyword>
<gene>
    <name evidence="3" type="primary">MCYN0452</name>
    <name evidence="3" type="ordered locus">MCYN_0452</name>
</gene>
<dbReference type="Proteomes" id="UP000010466">
    <property type="component" value="Chromosome"/>
</dbReference>
<name>L0RUQ3_MYCC1</name>